<dbReference type="Pfam" id="PF04081">
    <property type="entry name" value="DNA_pol_delta_4"/>
    <property type="match status" value="1"/>
</dbReference>
<dbReference type="InterPro" id="IPR007218">
    <property type="entry name" value="DNA_pol_delta_4"/>
</dbReference>
<protein>
    <recommendedName>
        <fullName evidence="3">DNA polymerase delta subunit 4</fullName>
    </recommendedName>
</protein>
<sequence>MGSRSKEDLRSNRKLPMIGKARGQEGGCEWGTKVIGVFGAMLLVLIDDHDKHEELFRQFDMSMAYGPCLGMIRLARWERAQRLGLNPPIEIEGLMKDGKVNSDCLWDGRV</sequence>
<evidence type="ECO:0000313" key="2">
    <source>
        <dbReference type="Proteomes" id="UP000467840"/>
    </source>
</evidence>
<dbReference type="Proteomes" id="UP000467840">
    <property type="component" value="Chromosome 8"/>
</dbReference>
<proteinExistence type="predicted"/>
<gene>
    <name evidence="1" type="ORF">GH714_004264</name>
</gene>
<dbReference type="AlphaFoldDB" id="A0A6A6KGP4"/>
<dbReference type="GO" id="GO:0006261">
    <property type="term" value="P:DNA-templated DNA replication"/>
    <property type="evidence" value="ECO:0007669"/>
    <property type="project" value="TreeGrafter"/>
</dbReference>
<dbReference type="PANTHER" id="PTHR14303:SF0">
    <property type="entry name" value="DNA POLYMERASE DELTA SUBUNIT 4"/>
    <property type="match status" value="1"/>
</dbReference>
<accession>A0A6A6KGP4</accession>
<dbReference type="GO" id="GO:0000731">
    <property type="term" value="P:DNA synthesis involved in DNA repair"/>
    <property type="evidence" value="ECO:0007669"/>
    <property type="project" value="InterPro"/>
</dbReference>
<reference evidence="1 2" key="1">
    <citation type="journal article" date="2020" name="Mol. Plant">
        <title>The Chromosome-Based Rubber Tree Genome Provides New Insights into Spurge Genome Evolution and Rubber Biosynthesis.</title>
        <authorList>
            <person name="Liu J."/>
            <person name="Shi C."/>
            <person name="Shi C.C."/>
            <person name="Li W."/>
            <person name="Zhang Q.J."/>
            <person name="Zhang Y."/>
            <person name="Li K."/>
            <person name="Lu H.F."/>
            <person name="Shi C."/>
            <person name="Zhu S.T."/>
            <person name="Xiao Z.Y."/>
            <person name="Nan H."/>
            <person name="Yue Y."/>
            <person name="Zhu X.G."/>
            <person name="Wu Y."/>
            <person name="Hong X.N."/>
            <person name="Fan G.Y."/>
            <person name="Tong Y."/>
            <person name="Zhang D."/>
            <person name="Mao C.L."/>
            <person name="Liu Y.L."/>
            <person name="Hao S.J."/>
            <person name="Liu W.Q."/>
            <person name="Lv M.Q."/>
            <person name="Zhang H.B."/>
            <person name="Liu Y."/>
            <person name="Hu-Tang G.R."/>
            <person name="Wang J.P."/>
            <person name="Wang J.H."/>
            <person name="Sun Y.H."/>
            <person name="Ni S.B."/>
            <person name="Chen W.B."/>
            <person name="Zhang X.C."/>
            <person name="Jiao Y.N."/>
            <person name="Eichler E.E."/>
            <person name="Li G.H."/>
            <person name="Liu X."/>
            <person name="Gao L.Z."/>
        </authorList>
    </citation>
    <scope>NUCLEOTIDE SEQUENCE [LARGE SCALE GENOMIC DNA]</scope>
    <source>
        <strain evidence="2">cv. GT1</strain>
        <tissue evidence="1">Leaf</tissue>
    </source>
</reference>
<evidence type="ECO:0000313" key="1">
    <source>
        <dbReference type="EMBL" id="KAF2288071.1"/>
    </source>
</evidence>
<dbReference type="GO" id="GO:0003887">
    <property type="term" value="F:DNA-directed DNA polymerase activity"/>
    <property type="evidence" value="ECO:0007669"/>
    <property type="project" value="TreeGrafter"/>
</dbReference>
<keyword evidence="2" id="KW-1185">Reference proteome</keyword>
<evidence type="ECO:0008006" key="3">
    <source>
        <dbReference type="Google" id="ProtNLM"/>
    </source>
</evidence>
<comment type="caution">
    <text evidence="1">The sequence shown here is derived from an EMBL/GenBank/DDBJ whole genome shotgun (WGS) entry which is preliminary data.</text>
</comment>
<dbReference type="EMBL" id="JAAGAX010000016">
    <property type="protein sequence ID" value="KAF2288071.1"/>
    <property type="molecule type" value="Genomic_DNA"/>
</dbReference>
<name>A0A6A6KGP4_HEVBR</name>
<dbReference type="GO" id="GO:0043625">
    <property type="term" value="C:delta DNA polymerase complex"/>
    <property type="evidence" value="ECO:0007669"/>
    <property type="project" value="TreeGrafter"/>
</dbReference>
<dbReference type="PANTHER" id="PTHR14303">
    <property type="entry name" value="DNA POLYMERASE DELTA SUBUNIT 4"/>
    <property type="match status" value="1"/>
</dbReference>
<organism evidence="1 2">
    <name type="scientific">Hevea brasiliensis</name>
    <name type="common">Para rubber tree</name>
    <name type="synonym">Siphonia brasiliensis</name>
    <dbReference type="NCBI Taxonomy" id="3981"/>
    <lineage>
        <taxon>Eukaryota</taxon>
        <taxon>Viridiplantae</taxon>
        <taxon>Streptophyta</taxon>
        <taxon>Embryophyta</taxon>
        <taxon>Tracheophyta</taxon>
        <taxon>Spermatophyta</taxon>
        <taxon>Magnoliopsida</taxon>
        <taxon>eudicotyledons</taxon>
        <taxon>Gunneridae</taxon>
        <taxon>Pentapetalae</taxon>
        <taxon>rosids</taxon>
        <taxon>fabids</taxon>
        <taxon>Malpighiales</taxon>
        <taxon>Euphorbiaceae</taxon>
        <taxon>Crotonoideae</taxon>
        <taxon>Micrandreae</taxon>
        <taxon>Hevea</taxon>
    </lineage>
</organism>